<dbReference type="InterPro" id="IPR036188">
    <property type="entry name" value="FAD/NAD-bd_sf"/>
</dbReference>
<dbReference type="AlphaFoldDB" id="A0A915EJD0"/>
<accession>A0A915EJD0</accession>
<sequence>MLLKRIYEVANIQSHALDTKMIEMMYKQHNTNHPTNKKVVAKHPNKKVVIIGADETGLYAALQFFLAGFEVTLIGEKQPESENNHILVLNDKWIIQLHIFLGTKYSQILVDNENTSSYPSLIKVSSKRLQKAMLNRLEELTKYALENYKKSNNHFNQRLLDASKNHPNVQKWISGRVNTPLEIHLDAVATKVELVDSKHYLHVKNYKPILFDVLICMEEPKQIIRNMYIGIPNQPSITKDWLVAAWSKENHASKVLEAEFIEDWLEMKELEEFLDEKNFDENIKAEDAQWIRDDSKEKESSPTAVTMCSLIEDMRKNENFEQEYGFKVESDKEVTTEQPYFNVEKEGKKSNARVTNNGLITFEKIDGVVPENKPFYRTLMQAVLSDL</sequence>
<keyword evidence="1" id="KW-1185">Reference proteome</keyword>
<dbReference type="SUPFAM" id="SSF51905">
    <property type="entry name" value="FAD/NAD(P)-binding domain"/>
    <property type="match status" value="2"/>
</dbReference>
<protein>
    <submittedName>
        <fullName evidence="2">Uncharacterized protein</fullName>
    </submittedName>
</protein>
<dbReference type="WBParaSite" id="jg5984">
    <property type="protein sequence ID" value="jg5984"/>
    <property type="gene ID" value="jg5984"/>
</dbReference>
<name>A0A915EJD0_9BILA</name>
<evidence type="ECO:0000313" key="2">
    <source>
        <dbReference type="WBParaSite" id="jg5984"/>
    </source>
</evidence>
<dbReference type="Proteomes" id="UP000887574">
    <property type="component" value="Unplaced"/>
</dbReference>
<proteinExistence type="predicted"/>
<reference evidence="2" key="1">
    <citation type="submission" date="2022-11" db="UniProtKB">
        <authorList>
            <consortium name="WormBaseParasite"/>
        </authorList>
    </citation>
    <scope>IDENTIFICATION</scope>
</reference>
<organism evidence="1 2">
    <name type="scientific">Ditylenchus dipsaci</name>
    <dbReference type="NCBI Taxonomy" id="166011"/>
    <lineage>
        <taxon>Eukaryota</taxon>
        <taxon>Metazoa</taxon>
        <taxon>Ecdysozoa</taxon>
        <taxon>Nematoda</taxon>
        <taxon>Chromadorea</taxon>
        <taxon>Rhabditida</taxon>
        <taxon>Tylenchina</taxon>
        <taxon>Tylenchomorpha</taxon>
        <taxon>Sphaerularioidea</taxon>
        <taxon>Anguinidae</taxon>
        <taxon>Anguininae</taxon>
        <taxon>Ditylenchus</taxon>
    </lineage>
</organism>
<evidence type="ECO:0000313" key="1">
    <source>
        <dbReference type="Proteomes" id="UP000887574"/>
    </source>
</evidence>